<evidence type="ECO:0000313" key="2">
    <source>
        <dbReference type="Proteomes" id="UP001056778"/>
    </source>
</evidence>
<comment type="caution">
    <text evidence="1">The sequence shown here is derived from an EMBL/GenBank/DDBJ whole genome shotgun (WGS) entry which is preliminary data.</text>
</comment>
<organism evidence="1 2">
    <name type="scientific">Holotrichia oblita</name>
    <name type="common">Chafer beetle</name>
    <dbReference type="NCBI Taxonomy" id="644536"/>
    <lineage>
        <taxon>Eukaryota</taxon>
        <taxon>Metazoa</taxon>
        <taxon>Ecdysozoa</taxon>
        <taxon>Arthropoda</taxon>
        <taxon>Hexapoda</taxon>
        <taxon>Insecta</taxon>
        <taxon>Pterygota</taxon>
        <taxon>Neoptera</taxon>
        <taxon>Endopterygota</taxon>
        <taxon>Coleoptera</taxon>
        <taxon>Polyphaga</taxon>
        <taxon>Scarabaeiformia</taxon>
        <taxon>Scarabaeidae</taxon>
        <taxon>Melolonthinae</taxon>
        <taxon>Holotrichia</taxon>
    </lineage>
</organism>
<protein>
    <submittedName>
        <fullName evidence="1">Uncharacterized protein</fullName>
    </submittedName>
</protein>
<reference evidence="1" key="1">
    <citation type="submission" date="2022-04" db="EMBL/GenBank/DDBJ databases">
        <title>Chromosome-scale genome assembly of Holotrichia oblita Faldermann.</title>
        <authorList>
            <person name="Rongchong L."/>
        </authorList>
    </citation>
    <scope>NUCLEOTIDE SEQUENCE</scope>
    <source>
        <strain evidence="1">81SQS9</strain>
    </source>
</reference>
<keyword evidence="2" id="KW-1185">Reference proteome</keyword>
<evidence type="ECO:0000313" key="1">
    <source>
        <dbReference type="EMBL" id="KAI4467390.1"/>
    </source>
</evidence>
<dbReference type="EMBL" id="CM043016">
    <property type="protein sequence ID" value="KAI4467390.1"/>
    <property type="molecule type" value="Genomic_DNA"/>
</dbReference>
<proteinExistence type="predicted"/>
<gene>
    <name evidence="1" type="ORF">MML48_2g00009472</name>
</gene>
<sequence length="403" mass="46876">MATTPTVDQNLANIITEIIQKYKLDPKSKINYDMGSNDGEGYLSRSLSVSITDEEKDTLNLFIKSALDISDDGLMPLKSLYANEIHFYETIYPAFSKFLNEKGVLAFENVPKCFATTPENVIALENLAKEGYVLLGDGKFMSNNEIELALRTIARYHAICFAFKDQRYEEYLKLTEPVKDTSVPLSNQNFVIQRKSFTYNFLSNLDPVKDEYMIRKVEDLIHTPNYGVYDTFSANSEYSILIQGDFWNNNIMFLYDDQTKRPINIKLVDWQMMRPALPVHDLSLFFYNVASKDALNRLKYFLKVYHDELAENIRQLGSNPDLLYPYSILEKHWKEYGKHGFVLALINSLLVLVEKDENFFSFEDVDLNNPESWASLYKKIRKHDEYVERLKAIADHMIINNFF</sequence>
<name>A0ACB9TKS1_HOLOL</name>
<accession>A0ACB9TKS1</accession>
<dbReference type="Proteomes" id="UP001056778">
    <property type="component" value="Chromosome 2"/>
</dbReference>